<keyword evidence="4" id="KW-0472">Membrane</keyword>
<dbReference type="InterPro" id="IPR001138">
    <property type="entry name" value="Zn2Cys6_DnaBD"/>
</dbReference>
<dbReference type="InterPro" id="IPR036864">
    <property type="entry name" value="Zn2-C6_fun-type_DNA-bd_sf"/>
</dbReference>
<dbReference type="GO" id="GO:0000981">
    <property type="term" value="F:DNA-binding transcription factor activity, RNA polymerase II-specific"/>
    <property type="evidence" value="ECO:0007669"/>
    <property type="project" value="InterPro"/>
</dbReference>
<dbReference type="InterPro" id="IPR021858">
    <property type="entry name" value="Fun_TF"/>
</dbReference>
<feature type="transmembrane region" description="Helical" evidence="4">
    <location>
        <begin position="284"/>
        <end position="302"/>
    </location>
</feature>
<sequence length="505" mass="56870">MARKKRPYVPKIKGCYECSQRRIDCDGTRPRCIKCSVRGIACSGFGLRYKFLDGFSSRRTSSSTGVRGALLTGAVVEPSAKTSIRARPSSYRKTPDQSRDLQSIWDEVYWNTADYGPDEGVQGGDPQTTTDDDDAITNQRIGHNTEDIDRLLDEYRDGTDDTCSSLVIQAAGDLGTDWRAARPVNLHLLEPWKEFLLTHFSEAIAPEMVVIDDRYNGWRHLILPVARSDDMVMAAVLAASAFHVSARAAAGRPVIDPERLYARAIGRLSDRRDLAGRDAGARQLVILAIVVLLVSVMVNGLSDFPIVFQMLESAIDAVGGEEVLADGEELGGFLRRQIRKMRVYAAPLVSEAAGVDAIVYHARGSFDCLYYYHSLYPSHRLTFDLIAGVRQQAFDMYLRRALPDDSEVRPAASPDEPIQSFRRSLESFPEGALGEHILVWPTFIAALECRTREQRLFFEQFLLRQYHRNKFMNIPLALKFLEGVWSQEERENWPSLIPQLRVFIM</sequence>
<dbReference type="PROSITE" id="PS50048">
    <property type="entry name" value="ZN2_CY6_FUNGAL_2"/>
    <property type="match status" value="1"/>
</dbReference>
<evidence type="ECO:0000259" key="5">
    <source>
        <dbReference type="PROSITE" id="PS50048"/>
    </source>
</evidence>
<evidence type="ECO:0000256" key="1">
    <source>
        <dbReference type="ARBA" id="ARBA00004123"/>
    </source>
</evidence>
<keyword evidence="7" id="KW-1185">Reference proteome</keyword>
<dbReference type="CDD" id="cd00067">
    <property type="entry name" value="GAL4"/>
    <property type="match status" value="1"/>
</dbReference>
<comment type="subcellular location">
    <subcellularLocation>
        <location evidence="1">Nucleus</location>
    </subcellularLocation>
</comment>
<keyword evidence="4" id="KW-0812">Transmembrane</keyword>
<evidence type="ECO:0000256" key="2">
    <source>
        <dbReference type="ARBA" id="ARBA00023242"/>
    </source>
</evidence>
<dbReference type="Gene3D" id="4.10.240.10">
    <property type="entry name" value="Zn(2)-C6 fungal-type DNA-binding domain"/>
    <property type="match status" value="1"/>
</dbReference>
<evidence type="ECO:0000256" key="4">
    <source>
        <dbReference type="SAM" id="Phobius"/>
    </source>
</evidence>
<dbReference type="PANTHER" id="PTHR37534:SF15">
    <property type="entry name" value="ZN(II)2CYS6 TRANSCRIPTION FACTOR (EUROFUNG)"/>
    <property type="match status" value="1"/>
</dbReference>
<dbReference type="GO" id="GO:0005634">
    <property type="term" value="C:nucleus"/>
    <property type="evidence" value="ECO:0007669"/>
    <property type="project" value="UniProtKB-SubCell"/>
</dbReference>
<feature type="domain" description="Zn(2)-C6 fungal-type" evidence="5">
    <location>
        <begin position="14"/>
        <end position="43"/>
    </location>
</feature>
<name>A0AAX4ICN8_9PEZI</name>
<dbReference type="EMBL" id="CP137308">
    <property type="protein sequence ID" value="WQF81153.1"/>
    <property type="molecule type" value="Genomic_DNA"/>
</dbReference>
<dbReference type="GO" id="GO:0000976">
    <property type="term" value="F:transcription cis-regulatory region binding"/>
    <property type="evidence" value="ECO:0007669"/>
    <property type="project" value="TreeGrafter"/>
</dbReference>
<reference evidence="7" key="1">
    <citation type="journal article" date="2023" name="bioRxiv">
        <title>Complete genome of the Medicago anthracnose fungus, Colletotrichum destructivum, reveals a mini-chromosome-like region within a core chromosome.</title>
        <authorList>
            <person name="Lapalu N."/>
            <person name="Simon A."/>
            <person name="Lu A."/>
            <person name="Plaumann P.-L."/>
            <person name="Amselem J."/>
            <person name="Pigne S."/>
            <person name="Auger A."/>
            <person name="Koch C."/>
            <person name="Dallery J.-F."/>
            <person name="O'Connell R.J."/>
        </authorList>
    </citation>
    <scope>NUCLEOTIDE SEQUENCE [LARGE SCALE GENOMIC DNA]</scope>
    <source>
        <strain evidence="7">CBS 520.97</strain>
    </source>
</reference>
<evidence type="ECO:0000313" key="7">
    <source>
        <dbReference type="Proteomes" id="UP001322277"/>
    </source>
</evidence>
<protein>
    <submittedName>
        <fullName evidence="6">Zn(2)Cys(6) fungal-type DNA-binding domain, fungal transcription factor</fullName>
    </submittedName>
</protein>
<proteinExistence type="predicted"/>
<keyword evidence="6" id="KW-0238">DNA-binding</keyword>
<dbReference type="GeneID" id="87942670"/>
<keyword evidence="4" id="KW-1133">Transmembrane helix</keyword>
<keyword evidence="2" id="KW-0539">Nucleus</keyword>
<dbReference type="Pfam" id="PF00172">
    <property type="entry name" value="Zn_clus"/>
    <property type="match status" value="1"/>
</dbReference>
<dbReference type="PROSITE" id="PS00463">
    <property type="entry name" value="ZN2_CY6_FUNGAL_1"/>
    <property type="match status" value="1"/>
</dbReference>
<organism evidence="6 7">
    <name type="scientific">Colletotrichum destructivum</name>
    <dbReference type="NCBI Taxonomy" id="34406"/>
    <lineage>
        <taxon>Eukaryota</taxon>
        <taxon>Fungi</taxon>
        <taxon>Dikarya</taxon>
        <taxon>Ascomycota</taxon>
        <taxon>Pezizomycotina</taxon>
        <taxon>Sordariomycetes</taxon>
        <taxon>Hypocreomycetidae</taxon>
        <taxon>Glomerellales</taxon>
        <taxon>Glomerellaceae</taxon>
        <taxon>Colletotrichum</taxon>
        <taxon>Colletotrichum destructivum species complex</taxon>
    </lineage>
</organism>
<dbReference type="Proteomes" id="UP001322277">
    <property type="component" value="Chromosome 4"/>
</dbReference>
<feature type="region of interest" description="Disordered" evidence="3">
    <location>
        <begin position="116"/>
        <end position="137"/>
    </location>
</feature>
<accession>A0AAX4ICN8</accession>
<dbReference type="GO" id="GO:0008270">
    <property type="term" value="F:zinc ion binding"/>
    <property type="evidence" value="ECO:0007669"/>
    <property type="project" value="InterPro"/>
</dbReference>
<dbReference type="RefSeq" id="XP_062778377.1">
    <property type="nucleotide sequence ID" value="XM_062922326.1"/>
</dbReference>
<dbReference type="SUPFAM" id="SSF57701">
    <property type="entry name" value="Zn2/Cys6 DNA-binding domain"/>
    <property type="match status" value="1"/>
</dbReference>
<dbReference type="PANTHER" id="PTHR37534">
    <property type="entry name" value="TRANSCRIPTIONAL ACTIVATOR PROTEIN UGA3"/>
    <property type="match status" value="1"/>
</dbReference>
<gene>
    <name evidence="6" type="ORF">CDEST_06167</name>
</gene>
<dbReference type="KEGG" id="cdet:87942670"/>
<dbReference type="Pfam" id="PF11951">
    <property type="entry name" value="Fungal_trans_2"/>
    <property type="match status" value="2"/>
</dbReference>
<evidence type="ECO:0000313" key="6">
    <source>
        <dbReference type="EMBL" id="WQF81153.1"/>
    </source>
</evidence>
<dbReference type="GO" id="GO:0045944">
    <property type="term" value="P:positive regulation of transcription by RNA polymerase II"/>
    <property type="evidence" value="ECO:0007669"/>
    <property type="project" value="TreeGrafter"/>
</dbReference>
<dbReference type="AlphaFoldDB" id="A0AAX4ICN8"/>
<evidence type="ECO:0000256" key="3">
    <source>
        <dbReference type="SAM" id="MobiDB-lite"/>
    </source>
</evidence>